<evidence type="ECO:0008006" key="3">
    <source>
        <dbReference type="Google" id="ProtNLM"/>
    </source>
</evidence>
<dbReference type="Proteomes" id="UP000029665">
    <property type="component" value="Unassembled WGS sequence"/>
</dbReference>
<protein>
    <recommendedName>
        <fullName evidence="3">F-box domain-containing protein</fullName>
    </recommendedName>
</protein>
<evidence type="ECO:0000313" key="1">
    <source>
        <dbReference type="EMBL" id="CDO75098.1"/>
    </source>
</evidence>
<evidence type="ECO:0000313" key="2">
    <source>
        <dbReference type="Proteomes" id="UP000029665"/>
    </source>
</evidence>
<gene>
    <name evidence="1" type="ORF">BN946_scf185010.g23</name>
</gene>
<dbReference type="AlphaFoldDB" id="A0A060SRK7"/>
<organism evidence="1 2">
    <name type="scientific">Pycnoporus cinnabarinus</name>
    <name type="common">Cinnabar-red polypore</name>
    <name type="synonym">Trametes cinnabarina</name>
    <dbReference type="NCBI Taxonomy" id="5643"/>
    <lineage>
        <taxon>Eukaryota</taxon>
        <taxon>Fungi</taxon>
        <taxon>Dikarya</taxon>
        <taxon>Basidiomycota</taxon>
        <taxon>Agaricomycotina</taxon>
        <taxon>Agaricomycetes</taxon>
        <taxon>Polyporales</taxon>
        <taxon>Polyporaceae</taxon>
        <taxon>Trametes</taxon>
    </lineage>
</organism>
<sequence>MYGPHGTAVRQAWYIDEIVRNILAHVPSIGRSKTLASCARVSRAVSEPALDMLWSRMTGLYALCELLPRSPDRFEQLVDDRASDASAIDDDASWLRFAFYARRVKRLHHHCREGPSERLHQQTFAALVRHATRLGTPLLPRLEELSWLQFSRESTECLRFLSPSLRHVTIYCNAQPSQQPVDTPGPSETFAQRGGVLLSLLNARSPDLEELSLEGIELPGPLQPLPTFNRLCSLKLGTLTASVSAILSYCSVMPTLTSLSVDLSRSDPAYFGAPDIGAPTLQALQDIKVAGSPAAVEELLQGIQSPALRSASLSLTIPEHDRDGGARCTGLLGLRFANSLESVRLEYRRSPERAHPHSQRAFAHCVRPLFAVRGLRRCTVTIEDASSTSMPDADVEAMAEAWPKMTALEVFLRSPAELPSITALAAFSRHCPDLESLRLPIAQDVPALDAVHGGHGRNGMESAAKHPLRDLWLSGVCFTLQDSRAVIRYLTRLFPDVNLLPMLGAGILRAGGVCPI</sequence>
<reference evidence="1" key="1">
    <citation type="submission" date="2014-01" db="EMBL/GenBank/DDBJ databases">
        <title>The genome of the white-rot fungus Pycnoporus cinnabarinus: a basidiomycete model with a versatile arsenal for lignocellulosic biomass breakdown.</title>
        <authorList>
            <person name="Levasseur A."/>
            <person name="Lomascolo A."/>
            <person name="Ruiz-Duenas F.J."/>
            <person name="Uzan E."/>
            <person name="Piumi F."/>
            <person name="Kues U."/>
            <person name="Ram A.F.J."/>
            <person name="Murat C."/>
            <person name="Haon M."/>
            <person name="Benoit I."/>
            <person name="Arfi Y."/>
            <person name="Chevret D."/>
            <person name="Drula E."/>
            <person name="Kwon M.J."/>
            <person name="Gouret P."/>
            <person name="Lesage-Meessen L."/>
            <person name="Lombard V."/>
            <person name="Mariette J."/>
            <person name="Noirot C."/>
            <person name="Park J."/>
            <person name="Patyshakuliyeva A."/>
            <person name="Wieneger R.A.B."/>
            <person name="Wosten H.A.B."/>
            <person name="Martin F."/>
            <person name="Coutinho P.M."/>
            <person name="de Vries R."/>
            <person name="Martinez A.T."/>
            <person name="Klopp C."/>
            <person name="Pontarotti P."/>
            <person name="Henrissat B."/>
            <person name="Record E."/>
        </authorList>
    </citation>
    <scope>NUCLEOTIDE SEQUENCE [LARGE SCALE GENOMIC DNA]</scope>
    <source>
        <strain evidence="1">BRFM137</strain>
    </source>
</reference>
<dbReference type="Gene3D" id="3.80.10.10">
    <property type="entry name" value="Ribonuclease Inhibitor"/>
    <property type="match status" value="1"/>
</dbReference>
<dbReference type="EMBL" id="CCBP010000240">
    <property type="protein sequence ID" value="CDO75098.1"/>
    <property type="molecule type" value="Genomic_DNA"/>
</dbReference>
<dbReference type="STRING" id="5643.A0A060SRK7"/>
<keyword evidence="2" id="KW-1185">Reference proteome</keyword>
<name>A0A060SRK7_PYCCI</name>
<dbReference type="OMA" id="WYIDEIV"/>
<proteinExistence type="predicted"/>
<accession>A0A060SRK7</accession>
<dbReference type="HOGENOM" id="CLU_021164_3_2_1"/>
<comment type="caution">
    <text evidence="1">The sequence shown here is derived from an EMBL/GenBank/DDBJ whole genome shotgun (WGS) entry which is preliminary data.</text>
</comment>
<dbReference type="InterPro" id="IPR032675">
    <property type="entry name" value="LRR_dom_sf"/>
</dbReference>
<dbReference type="OrthoDB" id="2773799at2759"/>